<dbReference type="UniPathway" id="UPA00138"/>
<dbReference type="PANTHER" id="PTHR11561">
    <property type="entry name" value="PHOSPHOENOLPYRUVATE CARBOXYKINASE"/>
    <property type="match status" value="1"/>
</dbReference>
<keyword evidence="14" id="KW-0418">Kinase</keyword>
<gene>
    <name evidence="11" type="primary">pckG</name>
    <name evidence="15" type="ORF">HMPREF0860_0097</name>
    <name evidence="14" type="ORF">HMPREF1325_2344</name>
</gene>
<dbReference type="PANTHER" id="PTHR11561:SF0">
    <property type="entry name" value="PHOSPHOENOLPYRUVATE CARBOXYKINASE [GTP]-RELATED"/>
    <property type="match status" value="1"/>
</dbReference>
<keyword evidence="8 11" id="KW-0342">GTP-binding</keyword>
<evidence type="ECO:0000259" key="12">
    <source>
        <dbReference type="Pfam" id="PF00821"/>
    </source>
</evidence>
<dbReference type="Proteomes" id="UP000016646">
    <property type="component" value="Unassembled WGS sequence"/>
</dbReference>
<dbReference type="FunFam" id="3.40.449.10:FF:000005">
    <property type="entry name" value="Phosphoenolpyruvate carboxykinase [GTP]"/>
    <property type="match status" value="1"/>
</dbReference>
<dbReference type="InterPro" id="IPR035077">
    <property type="entry name" value="PEP_carboxykinase_GTP_C"/>
</dbReference>
<name>U2MLS4_TRESO</name>
<organism evidence="14 16">
    <name type="scientific">Treponema socranskii subsp. socranskii VPI DR56BR1116 = ATCC 35536</name>
    <dbReference type="NCBI Taxonomy" id="1125725"/>
    <lineage>
        <taxon>Bacteria</taxon>
        <taxon>Pseudomonadati</taxon>
        <taxon>Spirochaetota</taxon>
        <taxon>Spirochaetia</taxon>
        <taxon>Spirochaetales</taxon>
        <taxon>Treponemataceae</taxon>
        <taxon>Treponema</taxon>
    </lineage>
</organism>
<comment type="subunit">
    <text evidence="3 11">Monomer.</text>
</comment>
<evidence type="ECO:0000256" key="10">
    <source>
        <dbReference type="ARBA" id="ARBA00023239"/>
    </source>
</evidence>
<dbReference type="AlphaFoldDB" id="U2MLS4"/>
<dbReference type="PROSITE" id="PS00505">
    <property type="entry name" value="PEPCK_GTP"/>
    <property type="match status" value="1"/>
</dbReference>
<dbReference type="GO" id="GO:0005525">
    <property type="term" value="F:GTP binding"/>
    <property type="evidence" value="ECO:0007669"/>
    <property type="project" value="UniProtKB-UniRule"/>
</dbReference>
<proteinExistence type="inferred from homology"/>
<feature type="binding site" evidence="11">
    <location>
        <position position="71"/>
    </location>
    <ligand>
        <name>substrate</name>
    </ligand>
</feature>
<dbReference type="InterPro" id="IPR008209">
    <property type="entry name" value="PEP_carboxykinase_GTP"/>
</dbReference>
<accession>U2MLS4</accession>
<dbReference type="Pfam" id="PF17297">
    <property type="entry name" value="PEPCK_N"/>
    <property type="match status" value="1"/>
</dbReference>
<feature type="active site" evidence="11">
    <location>
        <position position="266"/>
    </location>
</feature>
<evidence type="ECO:0000259" key="13">
    <source>
        <dbReference type="Pfam" id="PF17297"/>
    </source>
</evidence>
<evidence type="ECO:0000313" key="14">
    <source>
        <dbReference type="EMBL" id="ERF61611.1"/>
    </source>
</evidence>
<dbReference type="GO" id="GO:0033993">
    <property type="term" value="P:response to lipid"/>
    <property type="evidence" value="ECO:0007669"/>
    <property type="project" value="TreeGrafter"/>
</dbReference>
<comment type="subcellular location">
    <subcellularLocation>
        <location evidence="11">Cytoplasm</location>
    </subcellularLocation>
</comment>
<comment type="caution">
    <text evidence="14">The sequence shown here is derived from an EMBL/GenBank/DDBJ whole genome shotgun (WGS) entry which is preliminary data.</text>
</comment>
<dbReference type="InterPro" id="IPR008210">
    <property type="entry name" value="PEP_carboxykinase_N"/>
</dbReference>
<evidence type="ECO:0000256" key="7">
    <source>
        <dbReference type="ARBA" id="ARBA00022793"/>
    </source>
</evidence>
<comment type="similarity">
    <text evidence="2 11">Belongs to the phosphoenolpyruvate carboxykinase [GTP] family.</text>
</comment>
<dbReference type="GO" id="GO:0005829">
    <property type="term" value="C:cytosol"/>
    <property type="evidence" value="ECO:0007669"/>
    <property type="project" value="TreeGrafter"/>
</dbReference>
<dbReference type="RefSeq" id="WP_021329488.1">
    <property type="nucleotide sequence ID" value="NZ_AUZJ01000009.1"/>
</dbReference>
<evidence type="ECO:0000313" key="15">
    <source>
        <dbReference type="EMBL" id="ERK02605.1"/>
    </source>
</evidence>
<evidence type="ECO:0000256" key="6">
    <source>
        <dbReference type="ARBA" id="ARBA00022741"/>
    </source>
</evidence>
<comment type="pathway">
    <text evidence="1 11">Carbohydrate biosynthesis; gluconeogenesis.</text>
</comment>
<dbReference type="GO" id="GO:0006094">
    <property type="term" value="P:gluconeogenesis"/>
    <property type="evidence" value="ECO:0007669"/>
    <property type="project" value="UniProtKB-UniRule"/>
</dbReference>
<evidence type="ECO:0000256" key="3">
    <source>
        <dbReference type="ARBA" id="ARBA00011245"/>
    </source>
</evidence>
<dbReference type="Proteomes" id="UP000016412">
    <property type="component" value="Unassembled WGS sequence"/>
</dbReference>
<evidence type="ECO:0000256" key="9">
    <source>
        <dbReference type="ARBA" id="ARBA00023211"/>
    </source>
</evidence>
<dbReference type="InterPro" id="IPR018091">
    <property type="entry name" value="PEP_carboxykin_GTP_CS"/>
</dbReference>
<dbReference type="GO" id="GO:0071333">
    <property type="term" value="P:cellular response to glucose stimulus"/>
    <property type="evidence" value="ECO:0007669"/>
    <property type="project" value="TreeGrafter"/>
</dbReference>
<dbReference type="GO" id="GO:0019543">
    <property type="term" value="P:propionate catabolic process"/>
    <property type="evidence" value="ECO:0007669"/>
    <property type="project" value="TreeGrafter"/>
</dbReference>
<dbReference type="Gene3D" id="3.40.449.10">
    <property type="entry name" value="Phosphoenolpyruvate Carboxykinase, domain 1"/>
    <property type="match status" value="1"/>
</dbReference>
<dbReference type="GO" id="GO:0016301">
    <property type="term" value="F:kinase activity"/>
    <property type="evidence" value="ECO:0007669"/>
    <property type="project" value="UniProtKB-KW"/>
</dbReference>
<dbReference type="OrthoDB" id="9758871at2"/>
<dbReference type="SUPFAM" id="SSF53795">
    <property type="entry name" value="PEP carboxykinase-like"/>
    <property type="match status" value="1"/>
</dbReference>
<keyword evidence="14" id="KW-0670">Pyruvate</keyword>
<keyword evidence="11" id="KW-0963">Cytoplasm</keyword>
<feature type="domain" description="Phosphoenolpyruvate carboxykinase GTP-utilising N-terminal" evidence="13">
    <location>
        <begin position="14"/>
        <end position="234"/>
    </location>
</feature>
<feature type="binding site" evidence="11">
    <location>
        <begin position="213"/>
        <end position="215"/>
    </location>
    <ligand>
        <name>substrate</name>
    </ligand>
</feature>
<dbReference type="PATRIC" id="fig|1125725.3.peg.409"/>
<evidence type="ECO:0000256" key="11">
    <source>
        <dbReference type="HAMAP-Rule" id="MF_00452"/>
    </source>
</evidence>
<feature type="binding site" evidence="11">
    <location>
        <begin position="265"/>
        <end position="270"/>
    </location>
    <ligand>
        <name>GTP</name>
        <dbReference type="ChEBI" id="CHEBI:37565"/>
    </ligand>
</feature>
<keyword evidence="14" id="KW-0808">Transferase</keyword>
<feature type="binding site" evidence="11">
    <location>
        <position position="222"/>
    </location>
    <ligand>
        <name>Mn(2+)</name>
        <dbReference type="ChEBI" id="CHEBI:29035"/>
    </ligand>
</feature>
<sequence>MEIKDLKNAKIKAWVEEWVKWCEPDSVYICDGSKEEYDRLMKELVDAGLATALKKKPHSYLFRSLPSDVARVEARTFIASKKEDDAGPTNHWIDPEELKKTMKALYKGCMHGRTMYVIPFSMGPVGSAIGKNGIEITDSAYVVCNMDIMTRVGTKVLDNIGTDGEWIPCMHSVGKPLNNGEKDNGIWPCADMEHKYISQFPEERTIWSYGSGYGGNALLGKKCFALRIATVLARDEGWLAEHMLILKLTNPKGEVKYITGAFPSACGKTNLAMLRPTLPGWKVETVGDDIAWMKFGKDGRLYAINPENGFFGVAPGTSDESNYNAMRAAEKNTIFTNCGLTEDGDVWWEGIGYKPEGKEIVDWHGNKRPCPENDKTPKDKEQCVAHPNARFTAPAHQCPCIASNWEDPNGVPISAFLFGGRRPSTIPLVHQARNWNHGVFLGSIVGSEVTAAVISDQVGQVRRDPFAMLPFCGYNMGDYFGHWIDIGHKSTEDKLPKIFYVNWFRKDGDGNFMWPGYGENSRVLAWVFDRCDGKDNYIDTAIGYMPKEGAIDTTGLSDEYKKNMASLTSVDVDGWKKEIKDIRENHYPKFGKHLPKELSECLDDLEKRLNK</sequence>
<evidence type="ECO:0000256" key="5">
    <source>
        <dbReference type="ARBA" id="ARBA00022723"/>
    </source>
</evidence>
<dbReference type="GO" id="GO:0030145">
    <property type="term" value="F:manganese ion binding"/>
    <property type="evidence" value="ECO:0007669"/>
    <property type="project" value="UniProtKB-UniRule"/>
</dbReference>
<dbReference type="Gene3D" id="3.90.228.20">
    <property type="match status" value="1"/>
</dbReference>
<dbReference type="Pfam" id="PF00821">
    <property type="entry name" value="PEPCK_GTP"/>
    <property type="match status" value="1"/>
</dbReference>
<dbReference type="GO" id="GO:0004613">
    <property type="term" value="F:phosphoenolpyruvate carboxykinase (GTP) activity"/>
    <property type="evidence" value="ECO:0007669"/>
    <property type="project" value="UniProtKB-UniRule"/>
</dbReference>
<dbReference type="eggNOG" id="COG1274">
    <property type="taxonomic scope" value="Bacteria"/>
</dbReference>
<keyword evidence="4 11" id="KW-0312">Gluconeogenesis</keyword>
<dbReference type="SUPFAM" id="SSF68923">
    <property type="entry name" value="PEP carboxykinase N-terminal domain"/>
    <property type="match status" value="1"/>
</dbReference>
<feature type="binding site" evidence="11">
    <location>
        <position position="390"/>
    </location>
    <ligand>
        <name>GTP</name>
        <dbReference type="ChEBI" id="CHEBI:37565"/>
    </ligand>
</feature>
<feature type="binding site" evidence="11">
    <location>
        <position position="421"/>
    </location>
    <ligand>
        <name>GTP</name>
        <dbReference type="ChEBI" id="CHEBI:37565"/>
    </ligand>
</feature>
<feature type="binding site" evidence="11">
    <location>
        <position position="242"/>
    </location>
    <ligand>
        <name>Mn(2+)</name>
        <dbReference type="ChEBI" id="CHEBI:29035"/>
    </ligand>
</feature>
<keyword evidence="17" id="KW-1185">Reference proteome</keyword>
<dbReference type="PIRSF" id="PIRSF001348">
    <property type="entry name" value="PEP_carboxykinase_GTP"/>
    <property type="match status" value="1"/>
</dbReference>
<feature type="binding site" evidence="11">
    <location>
        <position position="264"/>
    </location>
    <ligand>
        <name>substrate</name>
    </ligand>
</feature>
<evidence type="ECO:0000313" key="17">
    <source>
        <dbReference type="Proteomes" id="UP000016646"/>
    </source>
</evidence>
<protein>
    <recommendedName>
        <fullName evidence="11">Phosphoenolpyruvate carboxykinase [GTP]</fullName>
        <shortName evidence="11">PEP carboxykinase</shortName>
        <shortName evidence="11">PEPCK</shortName>
        <ecNumber evidence="11">4.1.1.32</ecNumber>
    </recommendedName>
    <alternativeName>
        <fullName evidence="11">GTP-dependent phosphoenolpyruvate carboxykinase</fullName>
        <shortName evidence="11">GTP-PEPCK</shortName>
    </alternativeName>
</protein>
<keyword evidence="9 11" id="KW-0464">Manganese</keyword>
<comment type="catalytic activity">
    <reaction evidence="11">
        <text>oxaloacetate + GTP = phosphoenolpyruvate + GDP + CO2</text>
        <dbReference type="Rhea" id="RHEA:10388"/>
        <dbReference type="ChEBI" id="CHEBI:16452"/>
        <dbReference type="ChEBI" id="CHEBI:16526"/>
        <dbReference type="ChEBI" id="CHEBI:37565"/>
        <dbReference type="ChEBI" id="CHEBI:58189"/>
        <dbReference type="ChEBI" id="CHEBI:58702"/>
        <dbReference type="EC" id="4.1.1.32"/>
    </reaction>
</comment>
<dbReference type="NCBIfam" id="NF003253">
    <property type="entry name" value="PRK04210.1"/>
    <property type="match status" value="1"/>
</dbReference>
<comment type="cofactor">
    <cofactor evidence="11">
        <name>Mn(2+)</name>
        <dbReference type="ChEBI" id="CHEBI:29035"/>
    </cofactor>
    <text evidence="11">Binds 1 Mn(2+) ion per subunit.</text>
</comment>
<evidence type="ECO:0000256" key="4">
    <source>
        <dbReference type="ARBA" id="ARBA00022432"/>
    </source>
</evidence>
<comment type="function">
    <text evidence="11">Catalyzes the conversion of oxaloacetate (OAA) to phosphoenolpyruvate (PEP), the rate-limiting step in the metabolic pathway that produces glucose from lactate and other precursors derived from the citric acid cycle.</text>
</comment>
<keyword evidence="6 11" id="KW-0547">Nucleotide-binding</keyword>
<evidence type="ECO:0000313" key="16">
    <source>
        <dbReference type="Proteomes" id="UP000016412"/>
    </source>
</evidence>
<dbReference type="STRING" id="1125725.HMPREF1325_2344"/>
<dbReference type="EMBL" id="AUZJ01000009">
    <property type="protein sequence ID" value="ERF61611.1"/>
    <property type="molecule type" value="Genomic_DNA"/>
</dbReference>
<feature type="binding site" evidence="11">
    <location>
        <begin position="517"/>
        <end position="520"/>
    </location>
    <ligand>
        <name>GTP</name>
        <dbReference type="ChEBI" id="CHEBI:37565"/>
    </ligand>
</feature>
<dbReference type="EMBL" id="AVQI01000050">
    <property type="protein sequence ID" value="ERK02605.1"/>
    <property type="molecule type" value="Genomic_DNA"/>
</dbReference>
<feature type="binding site" evidence="11">
    <location>
        <position position="289"/>
    </location>
    <ligand>
        <name>Mn(2+)</name>
        <dbReference type="ChEBI" id="CHEBI:29035"/>
    </ligand>
</feature>
<keyword evidence="7 11" id="KW-0210">Decarboxylase</keyword>
<evidence type="ECO:0000256" key="1">
    <source>
        <dbReference type="ARBA" id="ARBA00004742"/>
    </source>
</evidence>
<dbReference type="GO" id="GO:0042594">
    <property type="term" value="P:response to starvation"/>
    <property type="evidence" value="ECO:0007669"/>
    <property type="project" value="TreeGrafter"/>
</dbReference>
<dbReference type="GO" id="GO:0006107">
    <property type="term" value="P:oxaloacetate metabolic process"/>
    <property type="evidence" value="ECO:0007669"/>
    <property type="project" value="TreeGrafter"/>
</dbReference>
<feature type="binding site" evidence="11">
    <location>
        <begin position="388"/>
        <end position="390"/>
    </location>
    <ligand>
        <name>substrate</name>
    </ligand>
</feature>
<dbReference type="InterPro" id="IPR035078">
    <property type="entry name" value="PEP_carboxykinase_GTP_N"/>
</dbReference>
<dbReference type="EC" id="4.1.1.32" evidence="11"/>
<dbReference type="GO" id="GO:0046327">
    <property type="term" value="P:glycerol biosynthetic process from pyruvate"/>
    <property type="evidence" value="ECO:0007669"/>
    <property type="project" value="TreeGrafter"/>
</dbReference>
<evidence type="ECO:0000256" key="2">
    <source>
        <dbReference type="ARBA" id="ARBA00005796"/>
    </source>
</evidence>
<dbReference type="Gene3D" id="2.170.8.10">
    <property type="entry name" value="Phosphoenolpyruvate Carboxykinase, domain 2"/>
    <property type="match status" value="1"/>
</dbReference>
<reference evidence="16 17" key="1">
    <citation type="submission" date="2013-08" db="EMBL/GenBank/DDBJ databases">
        <authorList>
            <person name="Durkin A.S."/>
            <person name="Haft D.R."/>
            <person name="McCorrison J."/>
            <person name="Torralba M."/>
            <person name="Gillis M."/>
            <person name="Haft D.H."/>
            <person name="Methe B."/>
            <person name="Sutton G."/>
            <person name="Nelson K.E."/>
        </authorList>
    </citation>
    <scope>NUCLEOTIDE SEQUENCE [LARGE SCALE GENOMIC DNA]</scope>
    <source>
        <strain evidence="15 17">ATCC 35536</strain>
        <strain evidence="14 16">VPI DR56BR1116</strain>
    </source>
</reference>
<evidence type="ECO:0000256" key="8">
    <source>
        <dbReference type="ARBA" id="ARBA00023134"/>
    </source>
</evidence>
<keyword evidence="10 11" id="KW-0456">Lyase</keyword>
<keyword evidence="5 11" id="KW-0479">Metal-binding</keyword>
<dbReference type="InterPro" id="IPR013035">
    <property type="entry name" value="PEP_carboxykinase_C"/>
</dbReference>
<dbReference type="HAMAP" id="MF_00452">
    <property type="entry name" value="PEPCK_GTP"/>
    <property type="match status" value="1"/>
</dbReference>
<feature type="domain" description="Phosphoenolpyruvate carboxykinase C-terminal P-loop" evidence="12">
    <location>
        <begin position="238"/>
        <end position="608"/>
    </location>
</feature>
<dbReference type="CDD" id="cd00819">
    <property type="entry name" value="PEPCK_GTP"/>
    <property type="match status" value="1"/>
</dbReference>